<organism evidence="2 3">
    <name type="scientific">Microbacterium galbinum</name>
    <dbReference type="NCBI Taxonomy" id="2851646"/>
    <lineage>
        <taxon>Bacteria</taxon>
        <taxon>Bacillati</taxon>
        <taxon>Actinomycetota</taxon>
        <taxon>Actinomycetes</taxon>
        <taxon>Micrococcales</taxon>
        <taxon>Microbacteriaceae</taxon>
        <taxon>Microbacterium</taxon>
    </lineage>
</organism>
<dbReference type="Pfam" id="PF03780">
    <property type="entry name" value="Asp23"/>
    <property type="match status" value="1"/>
</dbReference>
<accession>A0ABY4IP14</accession>
<protein>
    <submittedName>
        <fullName evidence="2">Asp23/Gls24 family envelope stress response protein</fullName>
    </submittedName>
</protein>
<proteinExistence type="inferred from homology"/>
<comment type="similarity">
    <text evidence="1">Belongs to the asp23 family.</text>
</comment>
<name>A0ABY4IP14_9MICO</name>
<dbReference type="InterPro" id="IPR005531">
    <property type="entry name" value="Asp23"/>
</dbReference>
<keyword evidence="3" id="KW-1185">Reference proteome</keyword>
<evidence type="ECO:0000256" key="1">
    <source>
        <dbReference type="ARBA" id="ARBA00005721"/>
    </source>
</evidence>
<evidence type="ECO:0000313" key="3">
    <source>
        <dbReference type="Proteomes" id="UP000831963"/>
    </source>
</evidence>
<sequence length="195" mass="21361">MTAHDHDDALDCGTTIDQLSDYLDRDRTPRDPHIESCPDCLNALEALERVGRLSRDLIDADAAELPAPPESWFERIFTSIQEELRAGRSLPISHPDPRVQITVTEGAVRALLRDSGDAIDGVFISRTEIVGDAETLGAPVEINLTASVRFGTSIQHLTDELREVAYAALAKHTDLNVVAVNISVEDIHTDIKDVS</sequence>
<dbReference type="EMBL" id="CP078077">
    <property type="protein sequence ID" value="UPL14379.1"/>
    <property type="molecule type" value="Genomic_DNA"/>
</dbReference>
<dbReference type="Proteomes" id="UP000831963">
    <property type="component" value="Chromosome"/>
</dbReference>
<dbReference type="RefSeq" id="WP_247623791.1">
    <property type="nucleotide sequence ID" value="NZ_CP078077.1"/>
</dbReference>
<gene>
    <name evidence="2" type="ORF">KV396_07795</name>
</gene>
<evidence type="ECO:0000313" key="2">
    <source>
        <dbReference type="EMBL" id="UPL14379.1"/>
    </source>
</evidence>
<reference evidence="2 3" key="1">
    <citation type="submission" date="2021-06" db="EMBL/GenBank/DDBJ databases">
        <title>Genome-based taxonomic framework of Microbacterium strains isolated from marine environment, the description of four new species and reclassification of four preexisting species.</title>
        <authorList>
            <person name="Lee S.D."/>
            <person name="Kim S.-M."/>
            <person name="Byeon Y.-S."/>
            <person name="Yang H.L."/>
            <person name="Kim I.S."/>
        </authorList>
    </citation>
    <scope>NUCLEOTIDE SEQUENCE [LARGE SCALE GENOMIC DNA]</scope>
    <source>
        <strain evidence="2 3">SSW1-36</strain>
    </source>
</reference>